<sequence length="287" mass="32496">MDGIKKRKPNWSERELTVLAEAVTPRNKMLKQKFNPTLTSEKKQQLWKEIRDQLNSMTVVSRTIEEIKKKWADMQSLTKKKEAERRRSMGMTGGGPAQEYYFKDWEKVVLQSLSDVAIEGIGCGVDTAECVNQSSSEVNAPPGLVIYEVPASDLSQTAAIPSISSGNEPLTQSDILNANSTCMLPAASNAYLDADRESEKRQRAEKLTKSSRQKRGSGETDEMTEFLSLERQKMASQESYRQRKLMIMEEMLQLQRRSTEALEKICDSMQHKENSQPFSLSPVIKFS</sequence>
<proteinExistence type="predicted"/>
<evidence type="ECO:0000313" key="3">
    <source>
        <dbReference type="Proteomes" id="UP000694844"/>
    </source>
</evidence>
<protein>
    <submittedName>
        <fullName evidence="4">Uncharacterized protein LOC111102469</fullName>
    </submittedName>
</protein>
<name>A0A8B8AI23_CRAVI</name>
<feature type="compositionally biased region" description="Basic and acidic residues" evidence="1">
    <location>
        <begin position="193"/>
        <end position="208"/>
    </location>
</feature>
<dbReference type="PROSITE" id="PS50090">
    <property type="entry name" value="MYB_LIKE"/>
    <property type="match status" value="1"/>
</dbReference>
<evidence type="ECO:0000259" key="2">
    <source>
        <dbReference type="PROSITE" id="PS50090"/>
    </source>
</evidence>
<dbReference type="Pfam" id="PF13873">
    <property type="entry name" value="Myb_DNA-bind_5"/>
    <property type="match status" value="1"/>
</dbReference>
<evidence type="ECO:0000313" key="4">
    <source>
        <dbReference type="RefSeq" id="XP_022290931.1"/>
    </source>
</evidence>
<dbReference type="Proteomes" id="UP000694844">
    <property type="component" value="Chromosome 7"/>
</dbReference>
<organism evidence="3 4">
    <name type="scientific">Crassostrea virginica</name>
    <name type="common">Eastern oyster</name>
    <dbReference type="NCBI Taxonomy" id="6565"/>
    <lineage>
        <taxon>Eukaryota</taxon>
        <taxon>Metazoa</taxon>
        <taxon>Spiralia</taxon>
        <taxon>Lophotrochozoa</taxon>
        <taxon>Mollusca</taxon>
        <taxon>Bivalvia</taxon>
        <taxon>Autobranchia</taxon>
        <taxon>Pteriomorphia</taxon>
        <taxon>Ostreida</taxon>
        <taxon>Ostreoidea</taxon>
        <taxon>Ostreidae</taxon>
        <taxon>Crassostrea</taxon>
    </lineage>
</organism>
<dbReference type="PANTHER" id="PTHR23098">
    <property type="entry name" value="AGAP001331-PA-RELATED"/>
    <property type="match status" value="1"/>
</dbReference>
<dbReference type="GO" id="GO:0005634">
    <property type="term" value="C:nucleus"/>
    <property type="evidence" value="ECO:0007669"/>
    <property type="project" value="TreeGrafter"/>
</dbReference>
<keyword evidence="3" id="KW-1185">Reference proteome</keyword>
<dbReference type="PANTHER" id="PTHR23098:SF23">
    <property type="entry name" value="MYB-RELATED TRANSCRIPTION FACTOR, PARTNER OF PROFILIN-LIKE ISOFORM X2-RELATED"/>
    <property type="match status" value="1"/>
</dbReference>
<reference evidence="4" key="1">
    <citation type="submission" date="2025-08" db="UniProtKB">
        <authorList>
            <consortium name="RefSeq"/>
        </authorList>
    </citation>
    <scope>IDENTIFICATION</scope>
    <source>
        <tissue evidence="4">Whole sample</tissue>
    </source>
</reference>
<dbReference type="AlphaFoldDB" id="A0A8B8AI23"/>
<gene>
    <name evidence="4" type="primary">LOC111102469</name>
</gene>
<evidence type="ECO:0000256" key="1">
    <source>
        <dbReference type="SAM" id="MobiDB-lite"/>
    </source>
</evidence>
<dbReference type="InterPro" id="IPR001005">
    <property type="entry name" value="SANT/Myb"/>
</dbReference>
<feature type="region of interest" description="Disordered" evidence="1">
    <location>
        <begin position="193"/>
        <end position="223"/>
    </location>
</feature>
<dbReference type="GeneID" id="111102469"/>
<dbReference type="KEGG" id="cvn:111102469"/>
<feature type="domain" description="Myb-like" evidence="2">
    <location>
        <begin position="3"/>
        <end position="75"/>
    </location>
</feature>
<accession>A0A8B8AI23</accession>
<dbReference type="OrthoDB" id="6144607at2759"/>
<dbReference type="RefSeq" id="XP_022290931.1">
    <property type="nucleotide sequence ID" value="XM_022435223.1"/>
</dbReference>
<dbReference type="InterPro" id="IPR028002">
    <property type="entry name" value="Myb_DNA-bind_5"/>
</dbReference>